<keyword evidence="1" id="KW-0472">Membrane</keyword>
<feature type="transmembrane region" description="Helical" evidence="1">
    <location>
        <begin position="110"/>
        <end position="135"/>
    </location>
</feature>
<sequence>MIKRIALKLLRFLRYSEKQEVARRYFFLSAFDGALAAFGIVAGASLVNDVSPAFVVAAGIGASLAMLVSGVAGAYITEEAESRRRIKELEEAMLVDMRESEVVDVSIKGAVVAALINGLAAFMTAVIVLTPYILAVFNPSFAAYAMHVTFATALSVLFLLGMALAKISGQNIIIMATKMTALGVITILVIMLLNML</sequence>
<organism evidence="2 3">
    <name type="scientific">Caldiarchaeum subterraneum</name>
    <dbReference type="NCBI Taxonomy" id="311458"/>
    <lineage>
        <taxon>Archaea</taxon>
        <taxon>Nitrososphaerota</taxon>
        <taxon>Candidatus Caldarchaeales</taxon>
        <taxon>Candidatus Caldarchaeaceae</taxon>
        <taxon>Candidatus Caldarchaeum</taxon>
    </lineage>
</organism>
<feature type="transmembrane region" description="Helical" evidence="1">
    <location>
        <begin position="21"/>
        <end position="47"/>
    </location>
</feature>
<comment type="caution">
    <text evidence="2">The sequence shown here is derived from an EMBL/GenBank/DDBJ whole genome shotgun (WGS) entry which is preliminary data.</text>
</comment>
<keyword evidence="1" id="KW-1133">Transmembrane helix</keyword>
<evidence type="ECO:0000313" key="2">
    <source>
        <dbReference type="EMBL" id="HIQ30346.1"/>
    </source>
</evidence>
<dbReference type="AlphaFoldDB" id="A0A832ZZQ6"/>
<feature type="transmembrane region" description="Helical" evidence="1">
    <location>
        <begin position="53"/>
        <end position="77"/>
    </location>
</feature>
<evidence type="ECO:0000313" key="3">
    <source>
        <dbReference type="Proteomes" id="UP000608579"/>
    </source>
</evidence>
<protein>
    <recommendedName>
        <fullName evidence="4">TIGR00267 family protein</fullName>
    </recommendedName>
</protein>
<accession>A0A832ZZQ6</accession>
<proteinExistence type="predicted"/>
<keyword evidence="1" id="KW-0812">Transmembrane</keyword>
<reference evidence="2" key="1">
    <citation type="journal article" date="2020" name="ISME J.">
        <title>Gammaproteobacteria mediating utilization of methyl-, sulfur- and petroleum organic compounds in deep ocean hydrothermal plumes.</title>
        <authorList>
            <person name="Zhou Z."/>
            <person name="Liu Y."/>
            <person name="Pan J."/>
            <person name="Cron B.R."/>
            <person name="Toner B.M."/>
            <person name="Anantharaman K."/>
            <person name="Breier J.A."/>
            <person name="Dick G.J."/>
            <person name="Li M."/>
        </authorList>
    </citation>
    <scope>NUCLEOTIDE SEQUENCE</scope>
    <source>
        <strain evidence="2">SZUA-1515</strain>
    </source>
</reference>
<evidence type="ECO:0008006" key="4">
    <source>
        <dbReference type="Google" id="ProtNLM"/>
    </source>
</evidence>
<dbReference type="Proteomes" id="UP000608579">
    <property type="component" value="Unassembled WGS sequence"/>
</dbReference>
<gene>
    <name evidence="2" type="ORF">EYH45_07270</name>
</gene>
<dbReference type="EMBL" id="DQVM01000139">
    <property type="protein sequence ID" value="HIQ30346.1"/>
    <property type="molecule type" value="Genomic_DNA"/>
</dbReference>
<name>A0A832ZZQ6_CALS0</name>
<evidence type="ECO:0000256" key="1">
    <source>
        <dbReference type="SAM" id="Phobius"/>
    </source>
</evidence>
<feature type="transmembrane region" description="Helical" evidence="1">
    <location>
        <begin position="172"/>
        <end position="193"/>
    </location>
</feature>
<feature type="transmembrane region" description="Helical" evidence="1">
    <location>
        <begin position="141"/>
        <end position="165"/>
    </location>
</feature>